<comment type="caution">
    <text evidence="1">The sequence shown here is derived from an EMBL/GenBank/DDBJ whole genome shotgun (WGS) entry which is preliminary data.</text>
</comment>
<dbReference type="GeneID" id="93492902"/>
<dbReference type="Pfam" id="PF10698">
    <property type="entry name" value="DUF2505"/>
    <property type="match status" value="1"/>
</dbReference>
<evidence type="ECO:0000313" key="2">
    <source>
        <dbReference type="Proteomes" id="UP000193087"/>
    </source>
</evidence>
<dbReference type="OrthoDB" id="5178774at2"/>
<sequence>MPRSFDMSADFEGSVEEIHRAFHETDYWTARLAEVPADVASVELLRIGGESGTDGTIEVVTVQTVHSHNLPGLVTQLHRGDLCIRREEAWGPVNDGFTTLSVRASVERTPVNVWGTGVLSPVGESGGSRLSGQLTVQARIPLIGGKVEKLIGAQLRELVALEQRFTTKWIANNV</sequence>
<accession>A0A1X2DHM2</accession>
<dbReference type="InterPro" id="IPR019639">
    <property type="entry name" value="DUF2505"/>
</dbReference>
<protein>
    <recommendedName>
        <fullName evidence="3">DUF2505 domain-containing protein</fullName>
    </recommendedName>
</protein>
<gene>
    <name evidence="1" type="ORF">AWC22_08320</name>
</gene>
<reference evidence="1 2" key="1">
    <citation type="submission" date="2016-01" db="EMBL/GenBank/DDBJ databases">
        <title>The new phylogeny of the genus Mycobacterium.</title>
        <authorList>
            <person name="Tarcisio F."/>
            <person name="Conor M."/>
            <person name="Antonella G."/>
            <person name="Elisabetta G."/>
            <person name="Giulia F.S."/>
            <person name="Sara T."/>
            <person name="Anna F."/>
            <person name="Clotilde B."/>
            <person name="Roberto B."/>
            <person name="Veronica D.S."/>
            <person name="Fabio R."/>
            <person name="Monica P."/>
            <person name="Olivier J."/>
            <person name="Enrico T."/>
            <person name="Nicola S."/>
        </authorList>
    </citation>
    <scope>NUCLEOTIDE SEQUENCE [LARGE SCALE GENOMIC DNA]</scope>
    <source>
        <strain evidence="1 2">DSM 45176</strain>
    </source>
</reference>
<dbReference type="RefSeq" id="WP_085248322.1">
    <property type="nucleotide sequence ID" value="NZ_CAJMWI010000001.1"/>
</dbReference>
<organism evidence="1 2">
    <name type="scientific">Mycobacterium riyadhense</name>
    <dbReference type="NCBI Taxonomy" id="486698"/>
    <lineage>
        <taxon>Bacteria</taxon>
        <taxon>Bacillati</taxon>
        <taxon>Actinomycetota</taxon>
        <taxon>Actinomycetes</taxon>
        <taxon>Mycobacteriales</taxon>
        <taxon>Mycobacteriaceae</taxon>
        <taxon>Mycobacterium</taxon>
    </lineage>
</organism>
<evidence type="ECO:0000313" key="1">
    <source>
        <dbReference type="EMBL" id="ORW87626.1"/>
    </source>
</evidence>
<name>A0A1X2DHM2_9MYCO</name>
<dbReference type="AlphaFoldDB" id="A0A1X2DHM2"/>
<proteinExistence type="predicted"/>
<keyword evidence="2" id="KW-1185">Reference proteome</keyword>
<evidence type="ECO:0008006" key="3">
    <source>
        <dbReference type="Google" id="ProtNLM"/>
    </source>
</evidence>
<dbReference type="EMBL" id="LQPQ01000003">
    <property type="protein sequence ID" value="ORW87626.1"/>
    <property type="molecule type" value="Genomic_DNA"/>
</dbReference>
<dbReference type="STRING" id="486698.AWC22_08320"/>
<dbReference type="Proteomes" id="UP000193087">
    <property type="component" value="Unassembled WGS sequence"/>
</dbReference>